<dbReference type="SUPFAM" id="SSF53474">
    <property type="entry name" value="alpha/beta-Hydrolases"/>
    <property type="match status" value="1"/>
</dbReference>
<dbReference type="GO" id="GO:0004252">
    <property type="term" value="F:serine-type endopeptidase activity"/>
    <property type="evidence" value="ECO:0007669"/>
    <property type="project" value="TreeGrafter"/>
</dbReference>
<dbReference type="EMBL" id="CP030840">
    <property type="protein sequence ID" value="AXC13388.1"/>
    <property type="molecule type" value="Genomic_DNA"/>
</dbReference>
<dbReference type="PANTHER" id="PTHR42776">
    <property type="entry name" value="SERINE PEPTIDASE S9 FAMILY MEMBER"/>
    <property type="match status" value="1"/>
</dbReference>
<reference evidence="7 8" key="1">
    <citation type="journal article" date="2018" name="Front. Microbiol.">
        <title>Hydrolytic Capabilities as a Key to Environmental Success: Chitinolytic and Cellulolytic Acidobacteria From Acidic Sub-arctic Soils and Boreal Peatlands.</title>
        <authorList>
            <person name="Belova S.E."/>
            <person name="Ravin N.V."/>
            <person name="Pankratov T.A."/>
            <person name="Rakitin A.L."/>
            <person name="Ivanova A.A."/>
            <person name="Beletsky A.V."/>
            <person name="Mardanov A.V."/>
            <person name="Sinninghe Damste J.S."/>
            <person name="Dedysh S.N."/>
        </authorList>
    </citation>
    <scope>NUCLEOTIDE SEQUENCE [LARGE SCALE GENOMIC DNA]</scope>
    <source>
        <strain evidence="7 8">SBC82</strain>
    </source>
</reference>
<keyword evidence="5" id="KW-0720">Serine protease</keyword>
<dbReference type="RefSeq" id="WP_236656874.1">
    <property type="nucleotide sequence ID" value="NZ_CP030840.1"/>
</dbReference>
<evidence type="ECO:0000313" key="8">
    <source>
        <dbReference type="Proteomes" id="UP000253606"/>
    </source>
</evidence>
<dbReference type="SUPFAM" id="SSF82171">
    <property type="entry name" value="DPP6 N-terminal domain-like"/>
    <property type="match status" value="1"/>
</dbReference>
<organism evidence="7 8">
    <name type="scientific">Acidisarcina polymorpha</name>
    <dbReference type="NCBI Taxonomy" id="2211140"/>
    <lineage>
        <taxon>Bacteria</taxon>
        <taxon>Pseudomonadati</taxon>
        <taxon>Acidobacteriota</taxon>
        <taxon>Terriglobia</taxon>
        <taxon>Terriglobales</taxon>
        <taxon>Acidobacteriaceae</taxon>
        <taxon>Acidisarcina</taxon>
    </lineage>
</organism>
<dbReference type="Pfam" id="PF00326">
    <property type="entry name" value="Peptidase_S9"/>
    <property type="match status" value="1"/>
</dbReference>
<evidence type="ECO:0000256" key="2">
    <source>
        <dbReference type="ARBA" id="ARBA00022670"/>
    </source>
</evidence>
<evidence type="ECO:0000256" key="3">
    <source>
        <dbReference type="ARBA" id="ARBA00022729"/>
    </source>
</evidence>
<dbReference type="InterPro" id="IPR011042">
    <property type="entry name" value="6-blade_b-propeller_TolB-like"/>
</dbReference>
<dbReference type="InterPro" id="IPR001375">
    <property type="entry name" value="Peptidase_S9_cat"/>
</dbReference>
<protein>
    <submittedName>
        <fullName evidence="7">Alanyl dipeptidyl peptidase</fullName>
    </submittedName>
</protein>
<name>A0A2Z5G2R4_9BACT</name>
<dbReference type="GO" id="GO:0006508">
    <property type="term" value="P:proteolysis"/>
    <property type="evidence" value="ECO:0007669"/>
    <property type="project" value="UniProtKB-KW"/>
</dbReference>
<dbReference type="FunFam" id="3.40.50.1820:FF:000028">
    <property type="entry name" value="S9 family peptidase"/>
    <property type="match status" value="1"/>
</dbReference>
<evidence type="ECO:0000256" key="5">
    <source>
        <dbReference type="ARBA" id="ARBA00022825"/>
    </source>
</evidence>
<dbReference type="InterPro" id="IPR011659">
    <property type="entry name" value="WD40"/>
</dbReference>
<dbReference type="Pfam" id="PF07676">
    <property type="entry name" value="PD40"/>
    <property type="match status" value="3"/>
</dbReference>
<sequence length="721" mass="80020">MQSTQKVAAFCIFALAAAQLPAQSRRPMTFEDMMKMRRLGDIDLSKDGKWVLFSATDVDLEKNTKTSHLWIVPTGGGKEVALTASLAGESRGRFSPDGKQILFLSPRDGGQQIYLAPFDGETGTLGEAHKLTSISTEADGATWSPDGQSILFTSAVYPDCPATPDQQDACDKQRDDERAASKVKARIFTALLYRHWNAFTGDKRSHLFLVPSNGGTPRDLNPGDTHDVPPFSLGGPDAYAFSPDSKEIAFEENLDAVPATSTHVDIFTLRLDDPAAKPVKFTTSAGGNFSPAYSPDGKYIAFRSQARAGYESDRFRLMLFDRQSKQITDPMPAFDNWVDEFLWHPGSHNILFTSGDRGEEPLYQLQLDSTGGDRFRLINITKAGEFGDAHMSTDGRTLVVAKMTVRMPGEILVLNAAATSSASNGSSVHGIPVIPAEEKQITHLNTGLLTQIDLPSMDSFWFPSIGKVKVQGFVIRPPGFDPGKKYPVKLIIHGGPQGALGDSWSYRWNAELFAANGYVVLMINPRGSTGYGQAFVDGVNGDWGGKPFIDLMRGLDYAERSFPYIDKTRECAMGASYGGYMANWILGHTDRFKCIVSHDGMFNPVSAYGDTEELWFNEWEFKGKPWDYYGKPASLDPYRKWSPALAAKNFKTPTLVIHSQLDYRLDVSEGFQLFTTLQRQNIPSKMLYFPDEGHWVLKPQNSQLWYKTVNDWVDQYTKPQP</sequence>
<evidence type="ECO:0000256" key="1">
    <source>
        <dbReference type="ARBA" id="ARBA00010040"/>
    </source>
</evidence>
<dbReference type="PANTHER" id="PTHR42776:SF13">
    <property type="entry name" value="DIPEPTIDYL-PEPTIDASE 5"/>
    <property type="match status" value="1"/>
</dbReference>
<dbReference type="Gene3D" id="2.120.10.30">
    <property type="entry name" value="TolB, C-terminal domain"/>
    <property type="match status" value="2"/>
</dbReference>
<dbReference type="KEGG" id="abas:ACPOL_4111"/>
<evidence type="ECO:0000259" key="6">
    <source>
        <dbReference type="Pfam" id="PF00326"/>
    </source>
</evidence>
<keyword evidence="3" id="KW-0732">Signal</keyword>
<dbReference type="PROSITE" id="PS00290">
    <property type="entry name" value="IG_MHC"/>
    <property type="match status" value="1"/>
</dbReference>
<gene>
    <name evidence="7" type="ORF">ACPOL_4111</name>
</gene>
<evidence type="ECO:0000313" key="7">
    <source>
        <dbReference type="EMBL" id="AXC13388.1"/>
    </source>
</evidence>
<dbReference type="Proteomes" id="UP000253606">
    <property type="component" value="Chromosome"/>
</dbReference>
<dbReference type="InterPro" id="IPR029058">
    <property type="entry name" value="AB_hydrolase_fold"/>
</dbReference>
<keyword evidence="4" id="KW-0378">Hydrolase</keyword>
<comment type="similarity">
    <text evidence="1">Belongs to the peptidase S9C family.</text>
</comment>
<accession>A0A2Z5G2R4</accession>
<dbReference type="AlphaFoldDB" id="A0A2Z5G2R4"/>
<keyword evidence="2" id="KW-0645">Protease</keyword>
<proteinExistence type="inferred from homology"/>
<feature type="domain" description="Peptidase S9 prolyl oligopeptidase catalytic" evidence="6">
    <location>
        <begin position="504"/>
        <end position="718"/>
    </location>
</feature>
<dbReference type="Gene3D" id="3.40.50.1820">
    <property type="entry name" value="alpha/beta hydrolase"/>
    <property type="match status" value="1"/>
</dbReference>
<evidence type="ECO:0000256" key="4">
    <source>
        <dbReference type="ARBA" id="ARBA00022801"/>
    </source>
</evidence>
<dbReference type="InterPro" id="IPR003006">
    <property type="entry name" value="Ig/MHC_CS"/>
</dbReference>
<keyword evidence="8" id="KW-1185">Reference proteome</keyword>